<dbReference type="AlphaFoldDB" id="A0ABD5SFW0"/>
<organism evidence="1 2">
    <name type="scientific">Natrinema soli</name>
    <dbReference type="NCBI Taxonomy" id="1930624"/>
    <lineage>
        <taxon>Archaea</taxon>
        <taxon>Methanobacteriati</taxon>
        <taxon>Methanobacteriota</taxon>
        <taxon>Stenosarchaea group</taxon>
        <taxon>Halobacteria</taxon>
        <taxon>Halobacteriales</taxon>
        <taxon>Natrialbaceae</taxon>
        <taxon>Natrinema</taxon>
    </lineage>
</organism>
<protein>
    <submittedName>
        <fullName evidence="1">Uncharacterized protein</fullName>
    </submittedName>
</protein>
<evidence type="ECO:0000313" key="1">
    <source>
        <dbReference type="EMBL" id="MFC6763978.1"/>
    </source>
</evidence>
<comment type="caution">
    <text evidence="1">The sequence shown here is derived from an EMBL/GenBank/DDBJ whole genome shotgun (WGS) entry which is preliminary data.</text>
</comment>
<dbReference type="Proteomes" id="UP001596383">
    <property type="component" value="Unassembled WGS sequence"/>
</dbReference>
<dbReference type="EMBL" id="JBHSWV010000034">
    <property type="protein sequence ID" value="MFC6763978.1"/>
    <property type="molecule type" value="Genomic_DNA"/>
</dbReference>
<evidence type="ECO:0000313" key="2">
    <source>
        <dbReference type="Proteomes" id="UP001596383"/>
    </source>
</evidence>
<accession>A0ABD5SFW0</accession>
<gene>
    <name evidence="1" type="ORF">ACFQE6_02610</name>
</gene>
<keyword evidence="2" id="KW-1185">Reference proteome</keyword>
<sequence>MRTPQEDFPAVEALVEYHPGRKRRSNPNGRLERRCWPARSPRVTGRVSGMRFRSGIAVKSELPR</sequence>
<proteinExistence type="predicted"/>
<reference evidence="1 2" key="1">
    <citation type="journal article" date="2019" name="Int. J. Syst. Evol. Microbiol.">
        <title>The Global Catalogue of Microorganisms (GCM) 10K type strain sequencing project: providing services to taxonomists for standard genome sequencing and annotation.</title>
        <authorList>
            <consortium name="The Broad Institute Genomics Platform"/>
            <consortium name="The Broad Institute Genome Sequencing Center for Infectious Disease"/>
            <person name="Wu L."/>
            <person name="Ma J."/>
        </authorList>
    </citation>
    <scope>NUCLEOTIDE SEQUENCE [LARGE SCALE GENOMIC DNA]</scope>
    <source>
        <strain evidence="1 2">LMG 29247</strain>
    </source>
</reference>
<dbReference type="RefSeq" id="WP_273737080.1">
    <property type="nucleotide sequence ID" value="NZ_JAQIVI010000034.1"/>
</dbReference>
<name>A0ABD5SFW0_9EURY</name>